<comment type="caution">
    <text evidence="2">The sequence shown here is derived from an EMBL/GenBank/DDBJ whole genome shotgun (WGS) entry which is preliminary data.</text>
</comment>
<keyword evidence="3" id="KW-1185">Reference proteome</keyword>
<dbReference type="Proteomes" id="UP000241010">
    <property type="component" value="Unassembled WGS sequence"/>
</dbReference>
<evidence type="ECO:0000313" key="2">
    <source>
        <dbReference type="EMBL" id="PTE19821.1"/>
    </source>
</evidence>
<organism evidence="2 3">
    <name type="scientific">Cereibacter changlensis JA139</name>
    <dbReference type="NCBI Taxonomy" id="1188249"/>
    <lineage>
        <taxon>Bacteria</taxon>
        <taxon>Pseudomonadati</taxon>
        <taxon>Pseudomonadota</taxon>
        <taxon>Alphaproteobacteria</taxon>
        <taxon>Rhodobacterales</taxon>
        <taxon>Paracoccaceae</taxon>
        <taxon>Cereibacter</taxon>
    </lineage>
</organism>
<dbReference type="RefSeq" id="WP_146170681.1">
    <property type="nucleotide sequence ID" value="NZ_PZKG01000176.1"/>
</dbReference>
<gene>
    <name evidence="2" type="ORF">C5F48_20855</name>
</gene>
<name>A0A2T4JPK1_9RHOB</name>
<feature type="region of interest" description="Disordered" evidence="1">
    <location>
        <begin position="30"/>
        <end position="50"/>
    </location>
</feature>
<evidence type="ECO:0000256" key="1">
    <source>
        <dbReference type="SAM" id="MobiDB-lite"/>
    </source>
</evidence>
<sequence>METALPGLIVEVEARIDKLEKGLKRANALQSRSASDMEKRAKQSADRLRSTYGAAGDGIAAS</sequence>
<evidence type="ECO:0000313" key="3">
    <source>
        <dbReference type="Proteomes" id="UP000241010"/>
    </source>
</evidence>
<feature type="compositionally biased region" description="Basic and acidic residues" evidence="1">
    <location>
        <begin position="35"/>
        <end position="49"/>
    </location>
</feature>
<proteinExistence type="predicted"/>
<protein>
    <submittedName>
        <fullName evidence="2">Uncharacterized protein</fullName>
    </submittedName>
</protein>
<dbReference type="AlphaFoldDB" id="A0A2T4JPK1"/>
<dbReference type="EMBL" id="PZKG01000176">
    <property type="protein sequence ID" value="PTE19821.1"/>
    <property type="molecule type" value="Genomic_DNA"/>
</dbReference>
<feature type="non-terminal residue" evidence="2">
    <location>
        <position position="62"/>
    </location>
</feature>
<accession>A0A2T4JPK1</accession>
<reference evidence="2 3" key="1">
    <citation type="submission" date="2018-03" db="EMBL/GenBank/DDBJ databases">
        <title>Cereibacter changlensis.</title>
        <authorList>
            <person name="Meyer T.E."/>
            <person name="Miller S."/>
            <person name="Lodha T."/>
            <person name="Gandham S."/>
            <person name="Chintalapati S."/>
            <person name="Chintalapati V.R."/>
        </authorList>
    </citation>
    <scope>NUCLEOTIDE SEQUENCE [LARGE SCALE GENOMIC DNA]</scope>
    <source>
        <strain evidence="2 3">JA139</strain>
    </source>
</reference>